<proteinExistence type="predicted"/>
<protein>
    <submittedName>
        <fullName evidence="2">Uncharacterized protein</fullName>
    </submittedName>
</protein>
<organism evidence="2 3">
    <name type="scientific">Armillaria gallica</name>
    <name type="common">Bulbous honey fungus</name>
    <name type="synonym">Armillaria bulbosa</name>
    <dbReference type="NCBI Taxonomy" id="47427"/>
    <lineage>
        <taxon>Eukaryota</taxon>
        <taxon>Fungi</taxon>
        <taxon>Dikarya</taxon>
        <taxon>Basidiomycota</taxon>
        <taxon>Agaricomycotina</taxon>
        <taxon>Agaricomycetes</taxon>
        <taxon>Agaricomycetidae</taxon>
        <taxon>Agaricales</taxon>
        <taxon>Marasmiineae</taxon>
        <taxon>Physalacriaceae</taxon>
        <taxon>Armillaria</taxon>
    </lineage>
</organism>
<feature type="region of interest" description="Disordered" evidence="1">
    <location>
        <begin position="138"/>
        <end position="160"/>
    </location>
</feature>
<name>A0A2H3CQU7_ARMGA</name>
<dbReference type="Proteomes" id="UP000217790">
    <property type="component" value="Unassembled WGS sequence"/>
</dbReference>
<dbReference type="AlphaFoldDB" id="A0A2H3CQU7"/>
<reference evidence="3" key="1">
    <citation type="journal article" date="2017" name="Nat. Ecol. Evol.">
        <title>Genome expansion and lineage-specific genetic innovations in the forest pathogenic fungi Armillaria.</title>
        <authorList>
            <person name="Sipos G."/>
            <person name="Prasanna A.N."/>
            <person name="Walter M.C."/>
            <person name="O'Connor E."/>
            <person name="Balint B."/>
            <person name="Krizsan K."/>
            <person name="Kiss B."/>
            <person name="Hess J."/>
            <person name="Varga T."/>
            <person name="Slot J."/>
            <person name="Riley R."/>
            <person name="Boka B."/>
            <person name="Rigling D."/>
            <person name="Barry K."/>
            <person name="Lee J."/>
            <person name="Mihaltcheva S."/>
            <person name="LaButti K."/>
            <person name="Lipzen A."/>
            <person name="Waldron R."/>
            <person name="Moloney N.M."/>
            <person name="Sperisen C."/>
            <person name="Kredics L."/>
            <person name="Vagvoelgyi C."/>
            <person name="Patrignani A."/>
            <person name="Fitzpatrick D."/>
            <person name="Nagy I."/>
            <person name="Doyle S."/>
            <person name="Anderson J.B."/>
            <person name="Grigoriev I.V."/>
            <person name="Gueldener U."/>
            <person name="Muensterkoetter M."/>
            <person name="Nagy L.G."/>
        </authorList>
    </citation>
    <scope>NUCLEOTIDE SEQUENCE [LARGE SCALE GENOMIC DNA]</scope>
    <source>
        <strain evidence="3">Ar21-2</strain>
    </source>
</reference>
<sequence length="160" mass="18838">MKTGVTWHNIFHDDLLHGYLFNTNYKPTTTSNLRAVGRRLITQHSRDHDNNPPLLSVSKCNTWRQDYTMVNKTSASLKSRQFRDDFSEAVFNGMRYCNWASLVFALYYYLPRPCPPSSQYLTMKKRLNPLKELTELTMSSRKSRIQHTTRRAEEESPQED</sequence>
<evidence type="ECO:0000313" key="3">
    <source>
        <dbReference type="Proteomes" id="UP000217790"/>
    </source>
</evidence>
<dbReference type="EMBL" id="KZ293740">
    <property type="protein sequence ID" value="PBK80798.1"/>
    <property type="molecule type" value="Genomic_DNA"/>
</dbReference>
<keyword evidence="3" id="KW-1185">Reference proteome</keyword>
<gene>
    <name evidence="2" type="ORF">ARMGADRAFT_823620</name>
</gene>
<accession>A0A2H3CQU7</accession>
<dbReference type="InParanoid" id="A0A2H3CQU7"/>
<evidence type="ECO:0000313" key="2">
    <source>
        <dbReference type="EMBL" id="PBK80798.1"/>
    </source>
</evidence>
<evidence type="ECO:0000256" key="1">
    <source>
        <dbReference type="SAM" id="MobiDB-lite"/>
    </source>
</evidence>